<dbReference type="InterPro" id="IPR036388">
    <property type="entry name" value="WH-like_DNA-bd_sf"/>
</dbReference>
<organism evidence="5 6">
    <name type="scientific">Paenibacillus wenxiniae</name>
    <dbReference type="NCBI Taxonomy" id="1636843"/>
    <lineage>
        <taxon>Bacteria</taxon>
        <taxon>Bacillati</taxon>
        <taxon>Bacillota</taxon>
        <taxon>Bacilli</taxon>
        <taxon>Bacillales</taxon>
        <taxon>Paenibacillaceae</taxon>
        <taxon>Paenibacillus</taxon>
    </lineage>
</organism>
<sequence length="330" mass="36917">MQLPEITKLDDDVIQVKIAMSYPLRWVNSYLIGGAAGWSVVDPGPRNPENELAWEQVLQQLDIPWSTLESVVLTHHHPDHSGLSGWFQERTGVPVWISEIAWSEFVRSWGTGNTAATDLVTLFSKHGMPDEITDQLPEHLDSFVAQVTPPPLPSFIMPGQPVIMGGRSWQTIETSGHAAGHVSLYDPQHQVMLCGDAVLPQISPNISLVPGSDPQPLASYLDGLSKLGTYEVEHALPGHRRPFGGFRERTVKLLEHHEERLHAMLQRLEEQPRTGYDICTSIFSSKLTLHQLRFAMSETLAHLVELERTGRAIATERDGLLYYEPIQHQA</sequence>
<reference evidence="6" key="1">
    <citation type="journal article" date="2019" name="Int. J. Syst. Evol. Microbiol.">
        <title>The Global Catalogue of Microorganisms (GCM) 10K type strain sequencing project: providing services to taxonomists for standard genome sequencing and annotation.</title>
        <authorList>
            <consortium name="The Broad Institute Genomics Platform"/>
            <consortium name="The Broad Institute Genome Sequencing Center for Infectious Disease"/>
            <person name="Wu L."/>
            <person name="Ma J."/>
        </authorList>
    </citation>
    <scope>NUCLEOTIDE SEQUENCE [LARGE SCALE GENOMIC DNA]</scope>
    <source>
        <strain evidence="6">CCUG 54950</strain>
    </source>
</reference>
<evidence type="ECO:0000259" key="4">
    <source>
        <dbReference type="SMART" id="SM00849"/>
    </source>
</evidence>
<evidence type="ECO:0000256" key="3">
    <source>
        <dbReference type="ARBA" id="ARBA00048505"/>
    </source>
</evidence>
<dbReference type="PANTHER" id="PTHR23131">
    <property type="entry name" value="ENDORIBONUCLEASE LACTB2"/>
    <property type="match status" value="1"/>
</dbReference>
<evidence type="ECO:0000313" key="6">
    <source>
        <dbReference type="Proteomes" id="UP001597233"/>
    </source>
</evidence>
<comment type="catalytic activity">
    <reaction evidence="3">
        <text>3',5'-cyclic UMP + H2O = UMP + H(+)</text>
        <dbReference type="Rhea" id="RHEA:70575"/>
        <dbReference type="ChEBI" id="CHEBI:15377"/>
        <dbReference type="ChEBI" id="CHEBI:15378"/>
        <dbReference type="ChEBI" id="CHEBI:57865"/>
        <dbReference type="ChEBI" id="CHEBI:184387"/>
    </reaction>
    <physiologicalReaction direction="left-to-right" evidence="3">
        <dbReference type="Rhea" id="RHEA:70576"/>
    </physiologicalReaction>
</comment>
<protein>
    <submittedName>
        <fullName evidence="5">MBL fold metallo-hydrolase</fullName>
    </submittedName>
</protein>
<feature type="domain" description="Metallo-beta-lactamase" evidence="4">
    <location>
        <begin position="26"/>
        <end position="239"/>
    </location>
</feature>
<dbReference type="InterPro" id="IPR048933">
    <property type="entry name" value="B_lactamase-like_C"/>
</dbReference>
<dbReference type="SMART" id="SM00849">
    <property type="entry name" value="Lactamase_B"/>
    <property type="match status" value="1"/>
</dbReference>
<dbReference type="Pfam" id="PF00753">
    <property type="entry name" value="Lactamase_B"/>
    <property type="match status" value="1"/>
</dbReference>
<evidence type="ECO:0000313" key="5">
    <source>
        <dbReference type="EMBL" id="MFD1886443.1"/>
    </source>
</evidence>
<dbReference type="Proteomes" id="UP001597233">
    <property type="component" value="Unassembled WGS sequence"/>
</dbReference>
<dbReference type="RefSeq" id="WP_347325549.1">
    <property type="nucleotide sequence ID" value="NZ_JBCGUH010000006.1"/>
</dbReference>
<proteinExistence type="predicted"/>
<keyword evidence="6" id="KW-1185">Reference proteome</keyword>
<dbReference type="SUPFAM" id="SSF56281">
    <property type="entry name" value="Metallo-hydrolase/oxidoreductase"/>
    <property type="match status" value="1"/>
</dbReference>
<dbReference type="Pfam" id="PF21221">
    <property type="entry name" value="B_lactamase-like_C"/>
    <property type="match status" value="1"/>
</dbReference>
<dbReference type="EMBL" id="JBHUEH010000016">
    <property type="protein sequence ID" value="MFD1886443.1"/>
    <property type="molecule type" value="Genomic_DNA"/>
</dbReference>
<dbReference type="InterPro" id="IPR001279">
    <property type="entry name" value="Metallo-B-lactamas"/>
</dbReference>
<evidence type="ECO:0000256" key="2">
    <source>
        <dbReference type="ARBA" id="ARBA00034301"/>
    </source>
</evidence>
<evidence type="ECO:0000256" key="1">
    <source>
        <dbReference type="ARBA" id="ARBA00034221"/>
    </source>
</evidence>
<dbReference type="Gene3D" id="3.60.15.10">
    <property type="entry name" value="Ribonuclease Z/Hydroxyacylglutathione hydrolase-like"/>
    <property type="match status" value="1"/>
</dbReference>
<accession>A0ABW4RLT9</accession>
<comment type="caution">
    <text evidence="5">The sequence shown here is derived from an EMBL/GenBank/DDBJ whole genome shotgun (WGS) entry which is preliminary data.</text>
</comment>
<name>A0ABW4RLT9_9BACL</name>
<comment type="function">
    <text evidence="2">Counteracts the endogenous Pycsar antiviral defense system. Phosphodiesterase that enables metal-dependent hydrolysis of host cyclic nucleotide Pycsar defense signals such as cCMP and cUMP.</text>
</comment>
<dbReference type="InterPro" id="IPR050662">
    <property type="entry name" value="Sec-metab_biosynth-thioest"/>
</dbReference>
<dbReference type="CDD" id="cd07725">
    <property type="entry name" value="TTHA1429-like_MBL-fold"/>
    <property type="match status" value="1"/>
</dbReference>
<gene>
    <name evidence="5" type="ORF">ACFSC9_13025</name>
</gene>
<comment type="catalytic activity">
    <reaction evidence="1">
        <text>3',5'-cyclic CMP + H2O = CMP + H(+)</text>
        <dbReference type="Rhea" id="RHEA:72675"/>
        <dbReference type="ChEBI" id="CHEBI:15377"/>
        <dbReference type="ChEBI" id="CHEBI:15378"/>
        <dbReference type="ChEBI" id="CHEBI:58003"/>
        <dbReference type="ChEBI" id="CHEBI:60377"/>
    </reaction>
    <physiologicalReaction direction="left-to-right" evidence="1">
        <dbReference type="Rhea" id="RHEA:72676"/>
    </physiologicalReaction>
</comment>
<dbReference type="InterPro" id="IPR036866">
    <property type="entry name" value="RibonucZ/Hydroxyglut_hydro"/>
</dbReference>
<dbReference type="Gene3D" id="1.10.10.10">
    <property type="entry name" value="Winged helix-like DNA-binding domain superfamily/Winged helix DNA-binding domain"/>
    <property type="match status" value="1"/>
</dbReference>
<dbReference type="PANTHER" id="PTHR23131:SF4">
    <property type="entry name" value="METALLO-BETA-LACTAMASE SUPERFAMILY POTEIN"/>
    <property type="match status" value="1"/>
</dbReference>